<dbReference type="eggNOG" id="COG2257">
    <property type="taxonomic scope" value="Bacteria"/>
</dbReference>
<keyword evidence="3" id="KW-1006">Bacterial flagellum protein export</keyword>
<evidence type="ECO:0000313" key="6">
    <source>
        <dbReference type="Proteomes" id="UP000017842"/>
    </source>
</evidence>
<name>V5BR09_9GAMM</name>
<dbReference type="AlphaFoldDB" id="V5BR09"/>
<accession>V5BR09</accession>
<dbReference type="OrthoDB" id="5244399at2"/>
<dbReference type="InterPro" id="IPR006135">
    <property type="entry name" value="T3SS_substrate_exporter"/>
</dbReference>
<evidence type="ECO:0000313" key="5">
    <source>
        <dbReference type="EMBL" id="ESS70289.1"/>
    </source>
</evidence>
<organism evidence="5 6">
    <name type="scientific">Methyloglobulus morosus KoM1</name>
    <dbReference type="NCBI Taxonomy" id="1116472"/>
    <lineage>
        <taxon>Bacteria</taxon>
        <taxon>Pseudomonadati</taxon>
        <taxon>Pseudomonadota</taxon>
        <taxon>Gammaproteobacteria</taxon>
        <taxon>Methylococcales</taxon>
        <taxon>Methylococcaceae</taxon>
        <taxon>Methyloglobulus</taxon>
    </lineage>
</organism>
<comment type="similarity">
    <text evidence="1">Belongs to the type III secretion exporter family.</text>
</comment>
<keyword evidence="6" id="KW-1185">Reference proteome</keyword>
<reference evidence="5 6" key="1">
    <citation type="journal article" date="2013" name="Genome Announc.">
        <title>Draft Genome Sequence of the Methanotrophic Gammaproteobacterium Methyloglobulus morosus DSM 22980 Strain KoM1.</title>
        <authorList>
            <person name="Poehlein A."/>
            <person name="Deutzmann J.S."/>
            <person name="Daniel R."/>
            <person name="Simeonova D.D."/>
        </authorList>
    </citation>
    <scope>NUCLEOTIDE SEQUENCE [LARGE SCALE GENOMIC DNA]</scope>
    <source>
        <strain evidence="5 6">KoM1</strain>
    </source>
</reference>
<dbReference type="Proteomes" id="UP000017842">
    <property type="component" value="Unassembled WGS sequence"/>
</dbReference>
<dbReference type="Gene3D" id="3.40.1690.10">
    <property type="entry name" value="secretion proteins EscU"/>
    <property type="match status" value="1"/>
</dbReference>
<dbReference type="PATRIC" id="fig|1116472.3.peg.3244"/>
<evidence type="ECO:0000256" key="4">
    <source>
        <dbReference type="ARBA" id="ARBA00025078"/>
    </source>
</evidence>
<dbReference type="SUPFAM" id="SSF160544">
    <property type="entry name" value="EscU C-terminal domain-like"/>
    <property type="match status" value="1"/>
</dbReference>
<dbReference type="STRING" id="1116472.MGMO_124c00200"/>
<comment type="function">
    <text evidence="4">Required for formation of the rod structure in the basal body of the flagellar apparatus. Together with FliI and FliH, may constitute the export apparatus of flagellin.</text>
</comment>
<keyword evidence="3" id="KW-0653">Protein transport</keyword>
<sequence length="91" mass="9819">MKDVINPPDIAIALSYDGKKAPRVTAKGRGDTAEKIIGLAKENNIPLHTDVALVKVLSKMSLGDEIPRELYLAIAEVIAFAYMLSGKRPGE</sequence>
<dbReference type="RefSeq" id="WP_023495892.1">
    <property type="nucleotide sequence ID" value="NZ_AYLO01000116.1"/>
</dbReference>
<dbReference type="PANTHER" id="PTHR30531:SF12">
    <property type="entry name" value="FLAGELLAR BIOSYNTHETIC PROTEIN FLHB"/>
    <property type="match status" value="1"/>
</dbReference>
<protein>
    <recommendedName>
        <fullName evidence="2">Flagellar biosynthetic protein FlhB</fullName>
    </recommendedName>
</protein>
<evidence type="ECO:0000256" key="2">
    <source>
        <dbReference type="ARBA" id="ARBA00021622"/>
    </source>
</evidence>
<evidence type="ECO:0000256" key="1">
    <source>
        <dbReference type="ARBA" id="ARBA00010690"/>
    </source>
</evidence>
<dbReference type="EMBL" id="AYLO01000116">
    <property type="protein sequence ID" value="ESS70289.1"/>
    <property type="molecule type" value="Genomic_DNA"/>
</dbReference>
<gene>
    <name evidence="5" type="ORF">MGMO_124c00200</name>
</gene>
<comment type="caution">
    <text evidence="5">The sequence shown here is derived from an EMBL/GenBank/DDBJ whole genome shotgun (WGS) entry which is preliminary data.</text>
</comment>
<evidence type="ECO:0000256" key="3">
    <source>
        <dbReference type="ARBA" id="ARBA00023225"/>
    </source>
</evidence>
<keyword evidence="3" id="KW-0813">Transport</keyword>
<dbReference type="PANTHER" id="PTHR30531">
    <property type="entry name" value="FLAGELLAR BIOSYNTHETIC PROTEIN FLHB"/>
    <property type="match status" value="1"/>
</dbReference>
<dbReference type="InterPro" id="IPR029025">
    <property type="entry name" value="T3SS_substrate_exporter_C"/>
</dbReference>
<dbReference type="GO" id="GO:0005886">
    <property type="term" value="C:plasma membrane"/>
    <property type="evidence" value="ECO:0007669"/>
    <property type="project" value="TreeGrafter"/>
</dbReference>
<dbReference type="GO" id="GO:0009306">
    <property type="term" value="P:protein secretion"/>
    <property type="evidence" value="ECO:0007669"/>
    <property type="project" value="InterPro"/>
</dbReference>
<proteinExistence type="inferred from homology"/>
<dbReference type="Pfam" id="PF01312">
    <property type="entry name" value="Bac_export_2"/>
    <property type="match status" value="1"/>
</dbReference>